<sequence>MHGPVSCLQGLAKARAGGIFDFFPSQYVRYLTAVASVSRFCYPVGSRKWLSRRIKLVALSALHGRIARPWLRAAASCALLQRVVTARPVLLERPYRPLGANGLCFAERARLVLDHYAAVRDTLPVCVCDSVYLSGGMTRSFAEGAYTLRLADAGQNTREGELAFYWTDTATGACLSQLSFYLRRGADGPEIYIGGLQGPMHDASLDWIRASTRACEGLRPKDAVMQALFGFARRIGARRIVAVSRANHVGRHRLHARQIQCDYEGFWAEYHGVALPDGNIEMPAQPPERDIAEIASKKRSAWRRKQALAALIRDTVADALHPASHAAGNDDGLPAIVPAA</sequence>
<evidence type="ECO:0000313" key="1">
    <source>
        <dbReference type="EMBL" id="AZG15804.1"/>
    </source>
</evidence>
<reference evidence="2" key="1">
    <citation type="submission" date="2018-11" db="EMBL/GenBank/DDBJ databases">
        <title>FDA dAtabase for Regulatory Grade micrObial Sequences (FDA-ARGOS): Supporting development and validation of Infectious Disease Dx tests.</title>
        <authorList>
            <person name="Goldberg B."/>
            <person name="Campos J."/>
            <person name="Tallon L."/>
            <person name="Sadzewicz L."/>
            <person name="Zhao X."/>
            <person name="Vavikolanu K."/>
            <person name="Mehta A."/>
            <person name="Aluvathingal J."/>
            <person name="Nadendla S."/>
            <person name="Geyer C."/>
            <person name="Nandy P."/>
            <person name="Yan Y."/>
            <person name="Sichtig H."/>
        </authorList>
    </citation>
    <scope>NUCLEOTIDE SEQUENCE [LARGE SCALE GENOMIC DNA]</scope>
    <source>
        <strain evidence="2">FDAARGOS_614</strain>
    </source>
</reference>
<dbReference type="InterPro" id="IPR007488">
    <property type="entry name" value="DUF535"/>
</dbReference>
<dbReference type="Proteomes" id="UP000270411">
    <property type="component" value="Chromosome 2"/>
</dbReference>
<dbReference type="PANTHER" id="PTHR38785:SF1">
    <property type="entry name" value="HOMOLOG OF VIRK"/>
    <property type="match status" value="1"/>
</dbReference>
<name>A0A3G8H5R6_9BURK</name>
<dbReference type="AlphaFoldDB" id="A0A3G8H5R6"/>
<dbReference type="PANTHER" id="PTHR38785">
    <property type="entry name" value="HOMOLOG OF VIRK"/>
    <property type="match status" value="1"/>
</dbReference>
<proteinExistence type="predicted"/>
<evidence type="ECO:0000313" key="2">
    <source>
        <dbReference type="Proteomes" id="UP000270411"/>
    </source>
</evidence>
<gene>
    <name evidence="1" type="ORF">EHF44_20365</name>
</gene>
<dbReference type="KEGG" id="cpau:EHF44_20365"/>
<organism evidence="1 2">
    <name type="scientific">Cupriavidus pauculus</name>
    <dbReference type="NCBI Taxonomy" id="82633"/>
    <lineage>
        <taxon>Bacteria</taxon>
        <taxon>Pseudomonadati</taxon>
        <taxon>Pseudomonadota</taxon>
        <taxon>Betaproteobacteria</taxon>
        <taxon>Burkholderiales</taxon>
        <taxon>Burkholderiaceae</taxon>
        <taxon>Cupriavidus</taxon>
    </lineage>
</organism>
<accession>A0A3G8H5R6</accession>
<protein>
    <submittedName>
        <fullName evidence="1">DUF535 domain-containing protein</fullName>
    </submittedName>
</protein>
<dbReference type="EMBL" id="CP033970">
    <property type="protein sequence ID" value="AZG15804.1"/>
    <property type="molecule type" value="Genomic_DNA"/>
</dbReference>
<dbReference type="OrthoDB" id="1238765at2"/>
<dbReference type="GO" id="GO:0006974">
    <property type="term" value="P:DNA damage response"/>
    <property type="evidence" value="ECO:0007669"/>
    <property type="project" value="TreeGrafter"/>
</dbReference>
<dbReference type="Pfam" id="PF04393">
    <property type="entry name" value="DUF535"/>
    <property type="match status" value="1"/>
</dbReference>